<gene>
    <name evidence="3" type="ORF">G7Y85_05000</name>
</gene>
<dbReference type="InterPro" id="IPR052558">
    <property type="entry name" value="Siderophore_Hydrolase_D"/>
</dbReference>
<evidence type="ECO:0000256" key="2">
    <source>
        <dbReference type="ARBA" id="ARBA00022801"/>
    </source>
</evidence>
<comment type="similarity">
    <text evidence="1">Belongs to the esterase D family.</text>
</comment>
<keyword evidence="2" id="KW-0378">Hydrolase</keyword>
<dbReference type="AlphaFoldDB" id="A0A6M2BP23"/>
<dbReference type="PANTHER" id="PTHR40841:SF2">
    <property type="entry name" value="SIDEROPHORE-DEGRADING ESTERASE (EUROFUNG)"/>
    <property type="match status" value="1"/>
</dbReference>
<dbReference type="Proteomes" id="UP000472676">
    <property type="component" value="Unassembled WGS sequence"/>
</dbReference>
<dbReference type="SUPFAM" id="SSF53474">
    <property type="entry name" value="alpha/beta-Hydrolases"/>
    <property type="match status" value="2"/>
</dbReference>
<dbReference type="PANTHER" id="PTHR40841">
    <property type="entry name" value="SIDEROPHORE TRIACETYLFUSARININE C ESTERASE"/>
    <property type="match status" value="1"/>
</dbReference>
<evidence type="ECO:0000313" key="3">
    <source>
        <dbReference type="EMBL" id="NGY04114.1"/>
    </source>
</evidence>
<dbReference type="Gene3D" id="3.40.50.1820">
    <property type="entry name" value="alpha/beta hydrolase"/>
    <property type="match status" value="2"/>
</dbReference>
<dbReference type="RefSeq" id="WP_166252725.1">
    <property type="nucleotide sequence ID" value="NZ_JAAMOW010000002.1"/>
</dbReference>
<dbReference type="EMBL" id="JAAMOW010000002">
    <property type="protein sequence ID" value="NGY04114.1"/>
    <property type="molecule type" value="Genomic_DNA"/>
</dbReference>
<accession>A0A6M2BP23</accession>
<dbReference type="GO" id="GO:0016788">
    <property type="term" value="F:hydrolase activity, acting on ester bonds"/>
    <property type="evidence" value="ECO:0007669"/>
    <property type="project" value="TreeGrafter"/>
</dbReference>
<dbReference type="InterPro" id="IPR029058">
    <property type="entry name" value="AB_hydrolase_fold"/>
</dbReference>
<name>A0A6M2BP23_9GAMM</name>
<reference evidence="3 4" key="1">
    <citation type="journal article" date="2014" name="Int. J. Syst. Evol. Microbiol.">
        <title>Solimonas terrae sp. nov., isolated from soil.</title>
        <authorList>
            <person name="Kim S.J."/>
            <person name="Moon J.Y."/>
            <person name="Weon H.Y."/>
            <person name="Ahn J.H."/>
            <person name="Chen W.M."/>
            <person name="Kwon S.W."/>
        </authorList>
    </citation>
    <scope>NUCLEOTIDE SEQUENCE [LARGE SCALE GENOMIC DNA]</scope>
    <source>
        <strain evidence="3 4">KIS83-12</strain>
    </source>
</reference>
<evidence type="ECO:0000313" key="4">
    <source>
        <dbReference type="Proteomes" id="UP000472676"/>
    </source>
</evidence>
<sequence length="524" mass="57268">MRLRLPGIKPAALPARNEAQSLRVTVALPASYEKARRRRYPLIVLTDARELFGSAVEMCRAVAAARETRECIIVRHDEAWLAPEDAAAEAAHLEQIIAWCRRAYRVQRGEVALFVSGGGVPCARTLHDRRSKAVDRWIVVAQTPSDTPSAWCQPPARRAGRRPRVAWTGTASVPVAFDASVSVKTLPEATPAGQVVTALLHGLRALWGTGHDYGSEVMPLGKPLVAALLRGAMPIIRRLRQSAKAPPANESRYRFRSELMDRDFEIFVSLPPRARERRQAYPAVVTLDGSATWSTCSEIALRMAAAGEIEDVVMIGIGVPHEEGEAAFGLRRFEEFSPPAGDAAFTGGLGRIFESIFALFGQDVRRHFGRAPDFHRFIVDELMPELLRVLPLDPQRLCIAGHSAGGTFIGFERAQADSPFSRFAVSSPGVSISDNWMLKADGGLRPGLARGRRTIVTMGGEERHNAFNALAGIPLSAHYARQLEVLDAGEVEFLCLDGDSHTTVFPRAFALAMSRLFASEVRGA</sequence>
<evidence type="ECO:0000256" key="1">
    <source>
        <dbReference type="ARBA" id="ARBA00005622"/>
    </source>
</evidence>
<organism evidence="3 4">
    <name type="scientific">Solimonas terrae</name>
    <dbReference type="NCBI Taxonomy" id="1396819"/>
    <lineage>
        <taxon>Bacteria</taxon>
        <taxon>Pseudomonadati</taxon>
        <taxon>Pseudomonadota</taxon>
        <taxon>Gammaproteobacteria</taxon>
        <taxon>Nevskiales</taxon>
        <taxon>Nevskiaceae</taxon>
        <taxon>Solimonas</taxon>
    </lineage>
</organism>
<protein>
    <recommendedName>
        <fullName evidence="5">Alpha/beta hydrolase</fullName>
    </recommendedName>
</protein>
<comment type="caution">
    <text evidence="3">The sequence shown here is derived from an EMBL/GenBank/DDBJ whole genome shotgun (WGS) entry which is preliminary data.</text>
</comment>
<evidence type="ECO:0008006" key="5">
    <source>
        <dbReference type="Google" id="ProtNLM"/>
    </source>
</evidence>
<keyword evidence="4" id="KW-1185">Reference proteome</keyword>
<proteinExistence type="inferred from homology"/>